<dbReference type="SMART" id="SM00327">
    <property type="entry name" value="VWA"/>
    <property type="match status" value="1"/>
</dbReference>
<evidence type="ECO:0000313" key="4">
    <source>
        <dbReference type="Proteomes" id="UP000596742"/>
    </source>
</evidence>
<keyword evidence="1" id="KW-0812">Transmembrane</keyword>
<dbReference type="PROSITE" id="PS50234">
    <property type="entry name" value="VWFA"/>
    <property type="match status" value="1"/>
</dbReference>
<dbReference type="Pfam" id="PF08434">
    <property type="entry name" value="CLCA"/>
    <property type="match status" value="1"/>
</dbReference>
<keyword evidence="1" id="KW-1133">Transmembrane helix</keyword>
<dbReference type="InterPro" id="IPR002035">
    <property type="entry name" value="VWF_A"/>
</dbReference>
<dbReference type="PANTHER" id="PTHR10579:SF172">
    <property type="entry name" value="CALCIUM-ACTIVATED CHLORIDE CHANNEL REGULATOR 4 PRECURSOR-RELATED"/>
    <property type="match status" value="1"/>
</dbReference>
<feature type="transmembrane region" description="Helical" evidence="1">
    <location>
        <begin position="660"/>
        <end position="683"/>
    </location>
</feature>
<sequence length="696" mass="75061">MEGDIYDLKNRGQCSVDNNGKPDHNCHFRPHSDHRATAKASIMGHAYIKTMSMFCDGESSDPATYHNRFAPNNQNTRCSGRSAWEIMRQHSDFKNTVPRSATANTVPTFRILQVTQQHKICLVVDVSGSMQSEIRQTRDNMASLIKYGLPNNSYVGIVKFSSTATLVKGLTLISTDGDRSTLVSYLPTTTGGSTSIGAGLQTAYEALSSNGNVNGSIIYLATDGQENRAPYIADVQPTLLSNGITVHSLAISNAADPKIQDLAFASGGKSYFYSASSANSTALLDALTEPFKDLSSDALIRIKSVHVDTKDQNGVFEEKFYIDGTVGRASSDVGGIAVKIPGIAGIGEYMIWITSSINRVVGTISIQSRARTINADVIQTDVMTEISNFNFTSNLPFPLYVSVLRGANPVIRATVIANIENQNGQSSSLLLKDNAVGADVEAGDGIYSGYILPNLITANGRHSIKVIIAGYNAAVVISKPVSTALSEAYGEVQLQEESIGQFMRVNLANEVVVSNYVQSDSDIDVIPPSPILTLHLRKVDTDNNTFTLGWTSVGDDFDTGTAIAYDFRISADYTKITTFPDQQEVLLSEQIPNEAGNEESFSFKLNKEGTHLTYFVIVRAIDDFNNTGDISNVVSVSVITDPSWLKDKPSIWSSGFRSTFLIGISAGVALILIVVLVSCVTYVSKRSGGRSSKGSV</sequence>
<dbReference type="EMBL" id="UYJE01002031">
    <property type="protein sequence ID" value="VDI07292.1"/>
    <property type="molecule type" value="Genomic_DNA"/>
</dbReference>
<accession>A0A8B6CP37</accession>
<dbReference type="Proteomes" id="UP000596742">
    <property type="component" value="Unassembled WGS sequence"/>
</dbReference>
<dbReference type="Gene3D" id="2.60.40.10">
    <property type="entry name" value="Immunoglobulins"/>
    <property type="match status" value="1"/>
</dbReference>
<dbReference type="OrthoDB" id="10021899at2759"/>
<name>A0A8B6CP37_MYTGA</name>
<keyword evidence="1" id="KW-0472">Membrane</keyword>
<evidence type="ECO:0000256" key="1">
    <source>
        <dbReference type="SAM" id="Phobius"/>
    </source>
</evidence>
<evidence type="ECO:0000259" key="2">
    <source>
        <dbReference type="PROSITE" id="PS50234"/>
    </source>
</evidence>
<dbReference type="Gene3D" id="3.40.50.410">
    <property type="entry name" value="von Willebrand factor, type A domain"/>
    <property type="match status" value="1"/>
</dbReference>
<feature type="domain" description="VWFA" evidence="2">
    <location>
        <begin position="119"/>
        <end position="291"/>
    </location>
</feature>
<proteinExistence type="predicted"/>
<dbReference type="PANTHER" id="PTHR10579">
    <property type="entry name" value="CALCIUM-ACTIVATED CHLORIDE CHANNEL REGULATOR"/>
    <property type="match status" value="1"/>
</dbReference>
<dbReference type="InterPro" id="IPR013783">
    <property type="entry name" value="Ig-like_fold"/>
</dbReference>
<dbReference type="InterPro" id="IPR013642">
    <property type="entry name" value="CLCA_N"/>
</dbReference>
<reference evidence="3" key="1">
    <citation type="submission" date="2018-11" db="EMBL/GenBank/DDBJ databases">
        <authorList>
            <person name="Alioto T."/>
            <person name="Alioto T."/>
        </authorList>
    </citation>
    <scope>NUCLEOTIDE SEQUENCE</scope>
</reference>
<dbReference type="InterPro" id="IPR051266">
    <property type="entry name" value="CLCR"/>
</dbReference>
<comment type="caution">
    <text evidence="3">The sequence shown here is derived from an EMBL/GenBank/DDBJ whole genome shotgun (WGS) entry which is preliminary data.</text>
</comment>
<gene>
    <name evidence="3" type="ORF">MGAL_10B000862</name>
</gene>
<protein>
    <recommendedName>
        <fullName evidence="2">VWFA domain-containing protein</fullName>
    </recommendedName>
</protein>
<dbReference type="CDD" id="cd00198">
    <property type="entry name" value="vWFA"/>
    <property type="match status" value="1"/>
</dbReference>
<organism evidence="3 4">
    <name type="scientific">Mytilus galloprovincialis</name>
    <name type="common">Mediterranean mussel</name>
    <dbReference type="NCBI Taxonomy" id="29158"/>
    <lineage>
        <taxon>Eukaryota</taxon>
        <taxon>Metazoa</taxon>
        <taxon>Spiralia</taxon>
        <taxon>Lophotrochozoa</taxon>
        <taxon>Mollusca</taxon>
        <taxon>Bivalvia</taxon>
        <taxon>Autobranchia</taxon>
        <taxon>Pteriomorphia</taxon>
        <taxon>Mytilida</taxon>
        <taxon>Mytiloidea</taxon>
        <taxon>Mytilidae</taxon>
        <taxon>Mytilinae</taxon>
        <taxon>Mytilus</taxon>
    </lineage>
</organism>
<dbReference type="InterPro" id="IPR036465">
    <property type="entry name" value="vWFA_dom_sf"/>
</dbReference>
<dbReference type="SUPFAM" id="SSF53300">
    <property type="entry name" value="vWA-like"/>
    <property type="match status" value="1"/>
</dbReference>
<dbReference type="Pfam" id="PF00092">
    <property type="entry name" value="VWA"/>
    <property type="match status" value="1"/>
</dbReference>
<evidence type="ECO:0000313" key="3">
    <source>
        <dbReference type="EMBL" id="VDI07292.1"/>
    </source>
</evidence>
<keyword evidence="4" id="KW-1185">Reference proteome</keyword>
<dbReference type="AlphaFoldDB" id="A0A8B6CP37"/>